<gene>
    <name evidence="1" type="ORF">CURHAP_LOCUS8122</name>
</gene>
<organism evidence="1 2">
    <name type="scientific">Prunus armeniaca</name>
    <name type="common">Apricot</name>
    <name type="synonym">Armeniaca vulgaris</name>
    <dbReference type="NCBI Taxonomy" id="36596"/>
    <lineage>
        <taxon>Eukaryota</taxon>
        <taxon>Viridiplantae</taxon>
        <taxon>Streptophyta</taxon>
        <taxon>Embryophyta</taxon>
        <taxon>Tracheophyta</taxon>
        <taxon>Spermatophyta</taxon>
        <taxon>Magnoliopsida</taxon>
        <taxon>eudicotyledons</taxon>
        <taxon>Gunneridae</taxon>
        <taxon>Pentapetalae</taxon>
        <taxon>rosids</taxon>
        <taxon>fabids</taxon>
        <taxon>Rosales</taxon>
        <taxon>Rosaceae</taxon>
        <taxon>Amygdaloideae</taxon>
        <taxon>Amygdaleae</taxon>
        <taxon>Prunus</taxon>
    </lineage>
</organism>
<evidence type="ECO:0000313" key="2">
    <source>
        <dbReference type="Proteomes" id="UP000507222"/>
    </source>
</evidence>
<reference evidence="1 2" key="1">
    <citation type="submission" date="2020-05" db="EMBL/GenBank/DDBJ databases">
        <authorList>
            <person name="Campoy J."/>
            <person name="Schneeberger K."/>
            <person name="Spophaly S."/>
        </authorList>
    </citation>
    <scope>NUCLEOTIDE SEQUENCE [LARGE SCALE GENOMIC DNA]</scope>
    <source>
        <strain evidence="1">PruArmRojPasFocal</strain>
    </source>
</reference>
<protein>
    <submittedName>
        <fullName evidence="1">Uncharacterized protein</fullName>
    </submittedName>
</protein>
<proteinExistence type="predicted"/>
<dbReference type="Proteomes" id="UP000507222">
    <property type="component" value="Unassembled WGS sequence"/>
</dbReference>
<name>A0A6J5TQG2_PRUAR</name>
<dbReference type="EMBL" id="CAEKDK010000001">
    <property type="protein sequence ID" value="CAB4265919.1"/>
    <property type="molecule type" value="Genomic_DNA"/>
</dbReference>
<dbReference type="AlphaFoldDB" id="A0A6J5TQG2"/>
<accession>A0A6J5TQG2</accession>
<sequence length="78" mass="8624">MGRPRKEVIRSHNIGSTSATPRKAALPILIDAPEELGNGIFKKLVAMAIPRTLLLQSSCYRFVLILGGWNTMVSYLIK</sequence>
<evidence type="ECO:0000313" key="1">
    <source>
        <dbReference type="EMBL" id="CAB4265919.1"/>
    </source>
</evidence>